<feature type="signal peptide" evidence="2">
    <location>
        <begin position="1"/>
        <end position="18"/>
    </location>
</feature>
<dbReference type="InterPro" id="IPR050546">
    <property type="entry name" value="Glycosyl_Hydrlase_16"/>
</dbReference>
<dbReference type="AlphaFoldDB" id="A0A9Q9AIX6"/>
<feature type="chain" id="PRO_5040481835" evidence="2">
    <location>
        <begin position="19"/>
        <end position="423"/>
    </location>
</feature>
<evidence type="ECO:0000259" key="3">
    <source>
        <dbReference type="PROSITE" id="PS51762"/>
    </source>
</evidence>
<evidence type="ECO:0000256" key="2">
    <source>
        <dbReference type="SAM" id="SignalP"/>
    </source>
</evidence>
<dbReference type="InterPro" id="IPR000757">
    <property type="entry name" value="Beta-glucanase-like"/>
</dbReference>
<proteinExistence type="predicted"/>
<feature type="compositionally biased region" description="Low complexity" evidence="1">
    <location>
        <begin position="330"/>
        <end position="347"/>
    </location>
</feature>
<feature type="domain" description="GH16" evidence="3">
    <location>
        <begin position="14"/>
        <end position="325"/>
    </location>
</feature>
<keyword evidence="5" id="KW-1185">Reference proteome</keyword>
<dbReference type="PROSITE" id="PS51762">
    <property type="entry name" value="GH16_2"/>
    <property type="match status" value="1"/>
</dbReference>
<evidence type="ECO:0000256" key="1">
    <source>
        <dbReference type="SAM" id="MobiDB-lite"/>
    </source>
</evidence>
<dbReference type="GO" id="GO:0004553">
    <property type="term" value="F:hydrolase activity, hydrolyzing O-glycosyl compounds"/>
    <property type="evidence" value="ECO:0007669"/>
    <property type="project" value="InterPro"/>
</dbReference>
<keyword evidence="4" id="KW-0378">Hydrolase</keyword>
<dbReference type="SUPFAM" id="SSF49899">
    <property type="entry name" value="Concanavalin A-like lectins/glucanases"/>
    <property type="match status" value="1"/>
</dbReference>
<dbReference type="CDD" id="cd02181">
    <property type="entry name" value="GH16_fungal_Lam16A_glucanase"/>
    <property type="match status" value="1"/>
</dbReference>
<dbReference type="GO" id="GO:0009251">
    <property type="term" value="P:glucan catabolic process"/>
    <property type="evidence" value="ECO:0007669"/>
    <property type="project" value="TreeGrafter"/>
</dbReference>
<protein>
    <submittedName>
        <fullName evidence="4">Glycoside hydrolase family 16, concanavalin A-like lectin/glucanase domain superfamily</fullName>
    </submittedName>
</protein>
<keyword evidence="2" id="KW-0732">Signal</keyword>
<accession>A0A9Q9AIX6</accession>
<feature type="region of interest" description="Disordered" evidence="1">
    <location>
        <begin position="330"/>
        <end position="363"/>
    </location>
</feature>
<dbReference type="Pfam" id="PF26113">
    <property type="entry name" value="GH16_XgeA"/>
    <property type="match status" value="1"/>
</dbReference>
<evidence type="ECO:0000313" key="4">
    <source>
        <dbReference type="EMBL" id="USW47290.1"/>
    </source>
</evidence>
<dbReference type="InterPro" id="IPR013320">
    <property type="entry name" value="ConA-like_dom_sf"/>
</dbReference>
<name>A0A9Q9AIX6_9PEZI</name>
<dbReference type="Proteomes" id="UP001056384">
    <property type="component" value="Chromosome 1"/>
</dbReference>
<dbReference type="Gene3D" id="2.60.120.200">
    <property type="match status" value="1"/>
</dbReference>
<dbReference type="PANTHER" id="PTHR10963">
    <property type="entry name" value="GLYCOSYL HYDROLASE-RELATED"/>
    <property type="match status" value="1"/>
</dbReference>
<reference evidence="4" key="1">
    <citation type="submission" date="2022-06" db="EMBL/GenBank/DDBJ databases">
        <title>Complete genome sequences of two strains of the flax pathogen Septoria linicola.</title>
        <authorList>
            <person name="Lapalu N."/>
            <person name="Simon A."/>
            <person name="Demenou B."/>
            <person name="Paumier D."/>
            <person name="Guillot M.-P."/>
            <person name="Gout L."/>
            <person name="Valade R."/>
        </authorList>
    </citation>
    <scope>NUCLEOTIDE SEQUENCE</scope>
    <source>
        <strain evidence="4">SE15195</strain>
    </source>
</reference>
<sequence>MPATFAIVLLALTVPSSAIPYAVQTNFSGPDFFDSFDFWTQYDPTFGFVEYVDRQTAVSLNMLNVTDGVAYFGADSVQTYDPYANKGRKSLRLSTKQTFNHGLFVIDLAHMPSSACGIWPAVWMLGNGPLLWPAYGEIDIVEFTNDARHNLFALHTTPDCTIAGSGQTGTLLTNDCGEDQGYKGCGVSPDIPNSAGTDFNTQGGGAFIVEWTSAAIKIWLFPRTVGIPSQFSLALTPDPDVLGVPTANYQGGCSIDDHFANMQVIFNIDFCGTWAGPTFNTNNSCPVSDPNQWTSCNVYVGSNPQAYKDAYFAVNSLVVYQPVAASAPTTSSVTSVTPAESTTSVTAGGAEGRPTTSSTASQFMAPVPDPEISVAVPSSTNTTTASSSALIGEPGTFVISTQIIILTSIVTIVAPPATKSGNS</sequence>
<dbReference type="EMBL" id="CP099418">
    <property type="protein sequence ID" value="USW47290.1"/>
    <property type="molecule type" value="Genomic_DNA"/>
</dbReference>
<gene>
    <name evidence="4" type="ORF">Slin15195_G006090</name>
</gene>
<organism evidence="4 5">
    <name type="scientific">Septoria linicola</name>
    <dbReference type="NCBI Taxonomy" id="215465"/>
    <lineage>
        <taxon>Eukaryota</taxon>
        <taxon>Fungi</taxon>
        <taxon>Dikarya</taxon>
        <taxon>Ascomycota</taxon>
        <taxon>Pezizomycotina</taxon>
        <taxon>Dothideomycetes</taxon>
        <taxon>Dothideomycetidae</taxon>
        <taxon>Mycosphaerellales</taxon>
        <taxon>Mycosphaerellaceae</taxon>
        <taxon>Septoria</taxon>
    </lineage>
</organism>
<dbReference type="PANTHER" id="PTHR10963:SF24">
    <property type="entry name" value="GLYCOSIDASE C21B10.07-RELATED"/>
    <property type="match status" value="1"/>
</dbReference>
<evidence type="ECO:0000313" key="5">
    <source>
        <dbReference type="Proteomes" id="UP001056384"/>
    </source>
</evidence>